<evidence type="ECO:0000313" key="4">
    <source>
        <dbReference type="Proteomes" id="UP000242913"/>
    </source>
</evidence>
<feature type="transmembrane region" description="Helical" evidence="2">
    <location>
        <begin position="39"/>
        <end position="60"/>
    </location>
</feature>
<proteinExistence type="predicted"/>
<feature type="compositionally biased region" description="Low complexity" evidence="1">
    <location>
        <begin position="1"/>
        <end position="18"/>
    </location>
</feature>
<evidence type="ECO:0000256" key="1">
    <source>
        <dbReference type="SAM" id="MobiDB-lite"/>
    </source>
</evidence>
<evidence type="ECO:0000313" key="3">
    <source>
        <dbReference type="EMBL" id="OZC09913.1"/>
    </source>
</evidence>
<keyword evidence="4" id="KW-1185">Reference proteome</keyword>
<protein>
    <submittedName>
        <fullName evidence="3">Uncharacterized protein</fullName>
    </submittedName>
</protein>
<dbReference type="EMBL" id="KZ269990">
    <property type="protein sequence ID" value="OZC09913.1"/>
    <property type="molecule type" value="Genomic_DNA"/>
</dbReference>
<keyword evidence="2" id="KW-0472">Membrane</keyword>
<dbReference type="AlphaFoldDB" id="A0A238BXB8"/>
<accession>A0A238BXB8</accession>
<name>A0A238BXB8_9BILA</name>
<keyword evidence="2" id="KW-0812">Transmembrane</keyword>
<feature type="region of interest" description="Disordered" evidence="1">
    <location>
        <begin position="1"/>
        <end position="20"/>
    </location>
</feature>
<sequence>MNCDESISIGGSSVSDSSNAAPLSAVESSFEELVRRAHLASFVLGVTLLLQLLAAAISIASTTCDRAVPLEINSQGEEFALHCRVAR</sequence>
<gene>
    <name evidence="3" type="ORF">X798_03019</name>
</gene>
<keyword evidence="2" id="KW-1133">Transmembrane helix</keyword>
<dbReference type="Proteomes" id="UP000242913">
    <property type="component" value="Unassembled WGS sequence"/>
</dbReference>
<organism evidence="3 4">
    <name type="scientific">Onchocerca flexuosa</name>
    <dbReference type="NCBI Taxonomy" id="387005"/>
    <lineage>
        <taxon>Eukaryota</taxon>
        <taxon>Metazoa</taxon>
        <taxon>Ecdysozoa</taxon>
        <taxon>Nematoda</taxon>
        <taxon>Chromadorea</taxon>
        <taxon>Rhabditida</taxon>
        <taxon>Spirurina</taxon>
        <taxon>Spiruromorpha</taxon>
        <taxon>Filarioidea</taxon>
        <taxon>Onchocercidae</taxon>
        <taxon>Onchocerca</taxon>
    </lineage>
</organism>
<evidence type="ECO:0000256" key="2">
    <source>
        <dbReference type="SAM" id="Phobius"/>
    </source>
</evidence>
<reference evidence="3 4" key="1">
    <citation type="submission" date="2015-12" db="EMBL/GenBank/DDBJ databases">
        <title>Draft genome of the nematode, Onchocerca flexuosa.</title>
        <authorList>
            <person name="Mitreva M."/>
        </authorList>
    </citation>
    <scope>NUCLEOTIDE SEQUENCE [LARGE SCALE GENOMIC DNA]</scope>
    <source>
        <strain evidence="3">Red Deer</strain>
    </source>
</reference>